<evidence type="ECO:0000313" key="4">
    <source>
        <dbReference type="Proteomes" id="UP000199258"/>
    </source>
</evidence>
<dbReference type="EMBL" id="FNDT01000005">
    <property type="protein sequence ID" value="SDI06520.1"/>
    <property type="molecule type" value="Genomic_DNA"/>
</dbReference>
<keyword evidence="4" id="KW-1185">Reference proteome</keyword>
<dbReference type="STRING" id="335973.SAMN04488693_105222"/>
<dbReference type="GO" id="GO:0016853">
    <property type="term" value="F:isomerase activity"/>
    <property type="evidence" value="ECO:0007669"/>
    <property type="project" value="UniProtKB-KW"/>
</dbReference>
<feature type="compositionally biased region" description="Basic and acidic residues" evidence="1">
    <location>
        <begin position="13"/>
        <end position="28"/>
    </location>
</feature>
<organism evidence="3 4">
    <name type="scientific">Arthrobacter subterraneus</name>
    <dbReference type="NCBI Taxonomy" id="335973"/>
    <lineage>
        <taxon>Bacteria</taxon>
        <taxon>Bacillati</taxon>
        <taxon>Actinomycetota</taxon>
        <taxon>Actinomycetes</taxon>
        <taxon>Micrococcales</taxon>
        <taxon>Micrococcaceae</taxon>
        <taxon>Arthrobacter</taxon>
    </lineage>
</organism>
<gene>
    <name evidence="3" type="ORF">SAMN04488693_105222</name>
</gene>
<keyword evidence="3" id="KW-0413">Isomerase</keyword>
<evidence type="ECO:0000259" key="2">
    <source>
        <dbReference type="Pfam" id="PF13462"/>
    </source>
</evidence>
<evidence type="ECO:0000256" key="1">
    <source>
        <dbReference type="SAM" id="MobiDB-lite"/>
    </source>
</evidence>
<sequence length="286" mass="30097">MSSSNPRPSKAQRKSEAREQARLAMEERDRRQKRASFLIKWGVVAAVIAILVIIGLIVAGNIRSQVPEAGPAPAHGNEFGGITLTSTTELAATDVQTVDIATLPEEAASPADPPPGVSAAGADEPVQVVAYVDVNCVHCANFERTHAEQIQTWLDEGAITFEYRNVAYLDANSQTDYSSRGAAALACVADASPGAYWDFSAAVFGNFENGELSDAELAELAAAVGAEDISTCLAEGTFRPWAQFGTQAAETYGVGGTPTVFVDGEEVPDAVSEFAAVTQAKIDEKS</sequence>
<dbReference type="Proteomes" id="UP000199258">
    <property type="component" value="Unassembled WGS sequence"/>
</dbReference>
<dbReference type="RefSeq" id="WP_090585848.1">
    <property type="nucleotide sequence ID" value="NZ_FNDT01000005.1"/>
</dbReference>
<feature type="region of interest" description="Disordered" evidence="1">
    <location>
        <begin position="1"/>
        <end position="28"/>
    </location>
</feature>
<proteinExistence type="predicted"/>
<feature type="domain" description="Thioredoxin-like fold" evidence="2">
    <location>
        <begin position="125"/>
        <end position="271"/>
    </location>
</feature>
<name>A0A1G8HJ94_9MICC</name>
<dbReference type="SUPFAM" id="SSF52833">
    <property type="entry name" value="Thioredoxin-like"/>
    <property type="match status" value="1"/>
</dbReference>
<reference evidence="3 4" key="1">
    <citation type="submission" date="2016-10" db="EMBL/GenBank/DDBJ databases">
        <authorList>
            <person name="de Groot N.N."/>
        </authorList>
    </citation>
    <scope>NUCLEOTIDE SEQUENCE [LARGE SCALE GENOMIC DNA]</scope>
    <source>
        <strain evidence="3 4">NP_1H</strain>
    </source>
</reference>
<dbReference type="Gene3D" id="3.40.30.10">
    <property type="entry name" value="Glutaredoxin"/>
    <property type="match status" value="1"/>
</dbReference>
<dbReference type="InterPro" id="IPR036249">
    <property type="entry name" value="Thioredoxin-like_sf"/>
</dbReference>
<dbReference type="AlphaFoldDB" id="A0A1G8HJ94"/>
<accession>A0A1G8HJ94</accession>
<evidence type="ECO:0000313" key="3">
    <source>
        <dbReference type="EMBL" id="SDI06520.1"/>
    </source>
</evidence>
<protein>
    <submittedName>
        <fullName evidence="3">Protein-disulfide isomerase</fullName>
    </submittedName>
</protein>
<dbReference type="OrthoDB" id="117402at2"/>
<dbReference type="Pfam" id="PF13462">
    <property type="entry name" value="Thioredoxin_4"/>
    <property type="match status" value="1"/>
</dbReference>
<dbReference type="InterPro" id="IPR012336">
    <property type="entry name" value="Thioredoxin-like_fold"/>
</dbReference>